<dbReference type="NCBIfam" id="TIGR02152">
    <property type="entry name" value="D_ribokin_bact"/>
    <property type="match status" value="1"/>
</dbReference>
<dbReference type="PANTHER" id="PTHR10584">
    <property type="entry name" value="SUGAR KINASE"/>
    <property type="match status" value="1"/>
</dbReference>
<feature type="binding site" evidence="12">
    <location>
        <position position="276"/>
    </location>
    <ligand>
        <name>ATP</name>
        <dbReference type="ChEBI" id="CHEBI:30616"/>
    </ligand>
</feature>
<comment type="pathway">
    <text evidence="12">Carbohydrate metabolism; D-ribose degradation; D-ribose 5-phosphate from beta-D-ribopyranose: step 2/2.</text>
</comment>
<evidence type="ECO:0000313" key="15">
    <source>
        <dbReference type="Proteomes" id="UP001307705"/>
    </source>
</evidence>
<dbReference type="PROSITE" id="PS00583">
    <property type="entry name" value="PFKB_KINASES_1"/>
    <property type="match status" value="1"/>
</dbReference>
<dbReference type="RefSeq" id="WP_338229602.1">
    <property type="nucleotide sequence ID" value="NZ_BTPE01000011.1"/>
</dbReference>
<reference evidence="14 15" key="1">
    <citation type="submission" date="2023-08" db="EMBL/GenBank/DDBJ databases">
        <title>Draft genome sequence of Algoriphagus taiwanensis.</title>
        <authorList>
            <person name="Takatani N."/>
            <person name="Hosokawa M."/>
            <person name="Sawabe T."/>
        </authorList>
    </citation>
    <scope>NUCLEOTIDE SEQUENCE [LARGE SCALE GENOMIC DNA]</scope>
    <source>
        <strain evidence="14 15">JCM 19755</strain>
    </source>
</reference>
<feature type="active site" description="Proton acceptor" evidence="12">
    <location>
        <position position="252"/>
    </location>
</feature>
<evidence type="ECO:0000256" key="9">
    <source>
        <dbReference type="ARBA" id="ARBA00022842"/>
    </source>
</evidence>
<feature type="binding site" evidence="12">
    <location>
        <position position="282"/>
    </location>
    <ligand>
        <name>K(+)</name>
        <dbReference type="ChEBI" id="CHEBI:29103"/>
    </ligand>
</feature>
<evidence type="ECO:0000256" key="8">
    <source>
        <dbReference type="ARBA" id="ARBA00022840"/>
    </source>
</evidence>
<feature type="binding site" evidence="12">
    <location>
        <position position="248"/>
    </location>
    <ligand>
        <name>K(+)</name>
        <dbReference type="ChEBI" id="CHEBI:29103"/>
    </ligand>
</feature>
<name>A0ABQ6Q3P0_9BACT</name>
<sequence>MPNILIVGSSNTDMVVQTERFPLPGETLTGGEFFLFQGGKGANQAVASARMGGTVHFLTKLGKDMFGQQTRKSLRDEGISPDLILEEEGIASGVALILVEDSGENQIVVVPGANGKLSPEDLTKAIPFLETADLLLCQLETPIPTVEALAQLARKFEKRLILNPAPAQALPESLYQNLFLITPNETEASLLSGIALEKESSLSEIGDWFLSKGVQNIILTLGEKGAYFHNSSRQFLIPSQKVKAIDTTGAGDVFNGTLVVALAEGMDWEKAIQTANRAAAISVTRMGAQPSIPFRSEVYGKQ</sequence>
<feature type="binding site" evidence="12">
    <location>
        <position position="184"/>
    </location>
    <ligand>
        <name>ATP</name>
        <dbReference type="ChEBI" id="CHEBI:30616"/>
    </ligand>
</feature>
<dbReference type="InterPro" id="IPR029056">
    <property type="entry name" value="Ribokinase-like"/>
</dbReference>
<keyword evidence="4 12" id="KW-0808">Transferase</keyword>
<feature type="binding site" evidence="12">
    <location>
        <position position="287"/>
    </location>
    <ligand>
        <name>K(+)</name>
        <dbReference type="ChEBI" id="CHEBI:29103"/>
    </ligand>
</feature>
<protein>
    <recommendedName>
        <fullName evidence="3 12">Ribokinase</fullName>
        <shortName evidence="12">RK</shortName>
        <ecNumber evidence="2 12">2.7.1.15</ecNumber>
    </recommendedName>
</protein>
<dbReference type="InterPro" id="IPR002139">
    <property type="entry name" value="Ribo/fructo_kinase"/>
</dbReference>
<feature type="binding site" evidence="12">
    <location>
        <begin position="220"/>
        <end position="225"/>
    </location>
    <ligand>
        <name>ATP</name>
        <dbReference type="ChEBI" id="CHEBI:30616"/>
    </ligand>
</feature>
<evidence type="ECO:0000256" key="6">
    <source>
        <dbReference type="ARBA" id="ARBA00022741"/>
    </source>
</evidence>
<comment type="subunit">
    <text evidence="12">Homodimer.</text>
</comment>
<dbReference type="Proteomes" id="UP001307705">
    <property type="component" value="Unassembled WGS sequence"/>
</dbReference>
<feature type="binding site" evidence="12">
    <location>
        <begin position="251"/>
        <end position="252"/>
    </location>
    <ligand>
        <name>ATP</name>
        <dbReference type="ChEBI" id="CHEBI:30616"/>
    </ligand>
</feature>
<dbReference type="InterPro" id="IPR011611">
    <property type="entry name" value="PfkB_dom"/>
</dbReference>
<dbReference type="InterPro" id="IPR011877">
    <property type="entry name" value="Ribokinase"/>
</dbReference>
<dbReference type="Gene3D" id="3.40.1190.20">
    <property type="match status" value="1"/>
</dbReference>
<keyword evidence="6 12" id="KW-0547">Nucleotide-binding</keyword>
<dbReference type="HAMAP" id="MF_01987">
    <property type="entry name" value="Ribokinase"/>
    <property type="match status" value="1"/>
</dbReference>
<dbReference type="SUPFAM" id="SSF53613">
    <property type="entry name" value="Ribokinase-like"/>
    <property type="match status" value="1"/>
</dbReference>
<comment type="similarity">
    <text evidence="1">Belongs to the carbohydrate kinase pfkB family.</text>
</comment>
<keyword evidence="11 12" id="KW-0119">Carbohydrate metabolism</keyword>
<dbReference type="Pfam" id="PF00294">
    <property type="entry name" value="PfkB"/>
    <property type="match status" value="1"/>
</dbReference>
<keyword evidence="15" id="KW-1185">Reference proteome</keyword>
<keyword evidence="9 12" id="KW-0460">Magnesium</keyword>
<organism evidence="14 15">
    <name type="scientific">Algoriphagus taiwanensis</name>
    <dbReference type="NCBI Taxonomy" id="1445656"/>
    <lineage>
        <taxon>Bacteria</taxon>
        <taxon>Pseudomonadati</taxon>
        <taxon>Bacteroidota</taxon>
        <taxon>Cytophagia</taxon>
        <taxon>Cytophagales</taxon>
        <taxon>Cyclobacteriaceae</taxon>
        <taxon>Algoriphagus</taxon>
    </lineage>
</organism>
<proteinExistence type="inferred from homology"/>
<comment type="caution">
    <text evidence="14">The sequence shown here is derived from an EMBL/GenBank/DDBJ whole genome shotgun (WGS) entry which is preliminary data.</text>
</comment>
<evidence type="ECO:0000313" key="14">
    <source>
        <dbReference type="EMBL" id="GMQ34781.1"/>
    </source>
</evidence>
<gene>
    <name evidence="12 14" type="primary">rbsK</name>
    <name evidence="14" type="ORF">Ataiwa_30540</name>
</gene>
<feature type="binding site" evidence="12">
    <location>
        <position position="246"/>
    </location>
    <ligand>
        <name>K(+)</name>
        <dbReference type="ChEBI" id="CHEBI:29103"/>
    </ligand>
</feature>
<feature type="domain" description="Carbohydrate kinase PfkB" evidence="13">
    <location>
        <begin position="1"/>
        <end position="293"/>
    </location>
</feature>
<dbReference type="PANTHER" id="PTHR10584:SF166">
    <property type="entry name" value="RIBOKINASE"/>
    <property type="match status" value="1"/>
</dbReference>
<evidence type="ECO:0000256" key="3">
    <source>
        <dbReference type="ARBA" id="ARBA00016943"/>
    </source>
</evidence>
<feature type="binding site" evidence="12">
    <location>
        <position position="252"/>
    </location>
    <ligand>
        <name>substrate</name>
    </ligand>
</feature>
<feature type="binding site" evidence="12">
    <location>
        <begin position="39"/>
        <end position="43"/>
    </location>
    <ligand>
        <name>substrate</name>
    </ligand>
</feature>
<evidence type="ECO:0000256" key="11">
    <source>
        <dbReference type="ARBA" id="ARBA00023277"/>
    </source>
</evidence>
<dbReference type="EMBL" id="BTPE01000011">
    <property type="protein sequence ID" value="GMQ34781.1"/>
    <property type="molecule type" value="Genomic_DNA"/>
</dbReference>
<feature type="binding site" evidence="12">
    <location>
        <begin position="11"/>
        <end position="13"/>
    </location>
    <ligand>
        <name>substrate</name>
    </ligand>
</feature>
<evidence type="ECO:0000256" key="1">
    <source>
        <dbReference type="ARBA" id="ARBA00005380"/>
    </source>
</evidence>
<feature type="binding site" evidence="12">
    <location>
        <position position="285"/>
    </location>
    <ligand>
        <name>K(+)</name>
        <dbReference type="ChEBI" id="CHEBI:29103"/>
    </ligand>
</feature>
<keyword evidence="10 12" id="KW-0630">Potassium</keyword>
<accession>A0ABQ6Q3P0</accession>
<dbReference type="EC" id="2.7.1.15" evidence="2 12"/>
<evidence type="ECO:0000256" key="7">
    <source>
        <dbReference type="ARBA" id="ARBA00022777"/>
    </source>
</evidence>
<feature type="binding site" evidence="12">
    <location>
        <position position="140"/>
    </location>
    <ligand>
        <name>substrate</name>
    </ligand>
</feature>
<evidence type="ECO:0000259" key="13">
    <source>
        <dbReference type="Pfam" id="PF00294"/>
    </source>
</evidence>
<comment type="subcellular location">
    <subcellularLocation>
        <location evidence="12">Cytoplasm</location>
    </subcellularLocation>
</comment>
<comment type="function">
    <text evidence="12">Catalyzes the phosphorylation of ribose at O-5 in a reaction requiring ATP and magnesium. The resulting D-ribose-5-phosphate can then be used either for sythesis of nucleotides, histidine, and tryptophan, or as a component of the pentose phosphate pathway.</text>
</comment>
<evidence type="ECO:0000256" key="2">
    <source>
        <dbReference type="ARBA" id="ARBA00012035"/>
    </source>
</evidence>
<dbReference type="InterPro" id="IPR002173">
    <property type="entry name" value="Carboh/pur_kinase_PfkB_CS"/>
</dbReference>
<keyword evidence="12" id="KW-0963">Cytoplasm</keyword>
<dbReference type="CDD" id="cd01174">
    <property type="entry name" value="ribokinase"/>
    <property type="match status" value="1"/>
</dbReference>
<evidence type="ECO:0000256" key="5">
    <source>
        <dbReference type="ARBA" id="ARBA00022723"/>
    </source>
</evidence>
<keyword evidence="8 12" id="KW-0067">ATP-binding</keyword>
<evidence type="ECO:0000256" key="12">
    <source>
        <dbReference type="HAMAP-Rule" id="MF_01987"/>
    </source>
</evidence>
<comment type="similarity">
    <text evidence="12">Belongs to the carbohydrate kinase PfkB family. Ribokinase subfamily.</text>
</comment>
<comment type="cofactor">
    <cofactor evidence="12">
        <name>Mg(2+)</name>
        <dbReference type="ChEBI" id="CHEBI:18420"/>
    </cofactor>
    <text evidence="12">Requires a divalent cation, most likely magnesium in vivo, as an electrophilic catalyst to aid phosphoryl group transfer. It is the chelate of the metal and the nucleotide that is the actual substrate.</text>
</comment>
<feature type="binding site" evidence="12">
    <location>
        <position position="291"/>
    </location>
    <ligand>
        <name>K(+)</name>
        <dbReference type="ChEBI" id="CHEBI:29103"/>
    </ligand>
</feature>
<comment type="activity regulation">
    <text evidence="12">Activated by a monovalent cation that binds near, but not in, the active site. The most likely occupant of the site in vivo is potassium. Ion binding induces a conformational change that may alter substrate affinity.</text>
</comment>
<evidence type="ECO:0000256" key="10">
    <source>
        <dbReference type="ARBA" id="ARBA00022958"/>
    </source>
</evidence>
<keyword evidence="5 12" id="KW-0479">Metal-binding</keyword>
<dbReference type="PRINTS" id="PR00990">
    <property type="entry name" value="RIBOKINASE"/>
</dbReference>
<evidence type="ECO:0000256" key="4">
    <source>
        <dbReference type="ARBA" id="ARBA00022679"/>
    </source>
</evidence>
<keyword evidence="7 12" id="KW-0418">Kinase</keyword>
<comment type="catalytic activity">
    <reaction evidence="12">
        <text>D-ribose + ATP = D-ribose 5-phosphate + ADP + H(+)</text>
        <dbReference type="Rhea" id="RHEA:13697"/>
        <dbReference type="ChEBI" id="CHEBI:15378"/>
        <dbReference type="ChEBI" id="CHEBI:30616"/>
        <dbReference type="ChEBI" id="CHEBI:47013"/>
        <dbReference type="ChEBI" id="CHEBI:78346"/>
        <dbReference type="ChEBI" id="CHEBI:456216"/>
        <dbReference type="EC" id="2.7.1.15"/>
    </reaction>
</comment>
<comment type="caution">
    <text evidence="12">Lacks conserved residue(s) required for the propagation of feature annotation.</text>
</comment>